<feature type="domain" description="RRM" evidence="7">
    <location>
        <begin position="494"/>
        <end position="560"/>
    </location>
</feature>
<dbReference type="GO" id="GO:0045727">
    <property type="term" value="P:positive regulation of translation"/>
    <property type="evidence" value="ECO:0007669"/>
    <property type="project" value="TreeGrafter"/>
</dbReference>
<evidence type="ECO:0000256" key="3">
    <source>
        <dbReference type="ARBA" id="ARBA00023161"/>
    </source>
</evidence>
<dbReference type="GO" id="GO:0005737">
    <property type="term" value="C:cytoplasm"/>
    <property type="evidence" value="ECO:0007669"/>
    <property type="project" value="TreeGrafter"/>
</dbReference>
<dbReference type="GO" id="GO:0000184">
    <property type="term" value="P:nuclear-transcribed mRNA catabolic process, nonsense-mediated decay"/>
    <property type="evidence" value="ECO:0007669"/>
    <property type="project" value="UniProtKB-KW"/>
</dbReference>
<dbReference type="OrthoDB" id="18087at2759"/>
<dbReference type="SMART" id="SM00360">
    <property type="entry name" value="RRM"/>
    <property type="match status" value="1"/>
</dbReference>
<feature type="compositionally biased region" description="Low complexity" evidence="6">
    <location>
        <begin position="612"/>
        <end position="631"/>
    </location>
</feature>
<sequence length="642" mass="66253">MPAQAPQIIARKANGAAGSGQQAAGEPAKEKSGKRSGHGRSRRGRGRGDKRGEKKKDEAAKPRAPKPKPVLDGCKVVVRRIPPSMTEAEFNTILGEPWQVGQGKVDWFSYAKGKIPSDTAKNARPGRAYIHLIKKEDAIILDEAVRAATWEDAKGSFTNSCLVGPPILEHSIYKKVPLNKKRGDSRQGTIDQDPEFMAFLEELANPPGPNANGEADDADVNQKVTTTPLVEFLKEKKAAKSKEAANKKREAKNKTAAAKDDESSKKRSKDGKEAKGDKADKATKEPVKILSKKAANAAASSSVDNGKKATAKNVPEATTTSTTEDAPKSRRAGIAAAAKILQREQGLSPGTAHRKARQEASKPEATAAKSSGGGKEKAGADGTAGTEAEATDANKSRPSTPTGKQQNTRKRGGKGAEKKAAAETPAPVPTILKPPTILKKKPEEAKPATDAAAPATPSATPAPTNVKPAAQANAKSGAKSGSGKKQTTIIQDGTRGFVRHVNSSQGITDATLREALSAFGTVTAVDVDKRKAFAYVDFSDADALTKAIAASPITVAQGSVSVMERKEKKPTPAPASSGAAAGDKKDDKDKEKEKPAGRGRRGRGGGGGGGKASAAASAAPAPASDGNAAAPAPTPAPADGSG</sequence>
<dbReference type="GO" id="GO:0005730">
    <property type="term" value="C:nucleolus"/>
    <property type="evidence" value="ECO:0007669"/>
    <property type="project" value="TreeGrafter"/>
</dbReference>
<dbReference type="InterPro" id="IPR039722">
    <property type="entry name" value="Upf3"/>
</dbReference>
<dbReference type="Gene3D" id="3.30.70.330">
    <property type="match status" value="2"/>
</dbReference>
<dbReference type="GO" id="GO:0003729">
    <property type="term" value="F:mRNA binding"/>
    <property type="evidence" value="ECO:0007669"/>
    <property type="project" value="TreeGrafter"/>
</dbReference>
<evidence type="ECO:0000256" key="5">
    <source>
        <dbReference type="PROSITE-ProRule" id="PRU00176"/>
    </source>
</evidence>
<dbReference type="EMBL" id="CDHN01000004">
    <property type="protein sequence ID" value="CEJ91580.1"/>
    <property type="molecule type" value="Genomic_DNA"/>
</dbReference>
<evidence type="ECO:0000259" key="7">
    <source>
        <dbReference type="PROSITE" id="PS50102"/>
    </source>
</evidence>
<dbReference type="InterPro" id="IPR012677">
    <property type="entry name" value="Nucleotide-bd_a/b_plait_sf"/>
</dbReference>
<keyword evidence="5" id="KW-0694">RNA-binding</keyword>
<dbReference type="PANTHER" id="PTHR13112:SF0">
    <property type="entry name" value="FI21285P1"/>
    <property type="match status" value="1"/>
</dbReference>
<protein>
    <recommendedName>
        <fullName evidence="7">RRM domain-containing protein</fullName>
    </recommendedName>
</protein>
<evidence type="ECO:0000313" key="8">
    <source>
        <dbReference type="EMBL" id="CEJ91580.1"/>
    </source>
</evidence>
<dbReference type="AlphaFoldDB" id="A0A0A1TL31"/>
<feature type="region of interest" description="Disordered" evidence="6">
    <location>
        <begin position="1"/>
        <end position="71"/>
    </location>
</feature>
<feature type="compositionally biased region" description="Low complexity" evidence="6">
    <location>
        <begin position="15"/>
        <end position="25"/>
    </location>
</feature>
<dbReference type="Pfam" id="PF03467">
    <property type="entry name" value="Smg4_UPF3"/>
    <property type="match status" value="1"/>
</dbReference>
<feature type="region of interest" description="Disordered" evidence="6">
    <location>
        <begin position="554"/>
        <end position="642"/>
    </location>
</feature>
<reference evidence="8 9" key="1">
    <citation type="journal article" date="2015" name="Genome Announc.">
        <title>Draft Genome Sequence and Gene Annotation of the Entomopathogenic Fungus Verticillium hemipterigenum.</title>
        <authorList>
            <person name="Horn F."/>
            <person name="Habel A."/>
            <person name="Scharf D.H."/>
            <person name="Dworschak J."/>
            <person name="Brakhage A.A."/>
            <person name="Guthke R."/>
            <person name="Hertweck C."/>
            <person name="Linde J."/>
        </authorList>
    </citation>
    <scope>NUCLEOTIDE SEQUENCE [LARGE SCALE GENOMIC DNA]</scope>
</reference>
<dbReference type="PANTHER" id="PTHR13112">
    <property type="entry name" value="UPF3 REGULATOR OF NONSENSE TRANSCRIPTS-LIKE PROTEIN"/>
    <property type="match status" value="1"/>
</dbReference>
<comment type="similarity">
    <text evidence="2">Belongs to the RENT3 family.</text>
</comment>
<feature type="compositionally biased region" description="Low complexity" evidence="6">
    <location>
        <begin position="292"/>
        <end position="302"/>
    </location>
</feature>
<dbReference type="InterPro" id="IPR035979">
    <property type="entry name" value="RBD_domain_sf"/>
</dbReference>
<evidence type="ECO:0000256" key="4">
    <source>
        <dbReference type="ARBA" id="ARBA00023242"/>
    </source>
</evidence>
<dbReference type="Pfam" id="PF00076">
    <property type="entry name" value="RRM_1"/>
    <property type="match status" value="1"/>
</dbReference>
<feature type="compositionally biased region" description="Basic and acidic residues" evidence="6">
    <location>
        <begin position="46"/>
        <end position="61"/>
    </location>
</feature>
<evidence type="ECO:0000256" key="6">
    <source>
        <dbReference type="SAM" id="MobiDB-lite"/>
    </source>
</evidence>
<feature type="compositionally biased region" description="Low complexity" evidence="6">
    <location>
        <begin position="380"/>
        <end position="393"/>
    </location>
</feature>
<comment type="subcellular location">
    <subcellularLocation>
        <location evidence="1">Nucleus</location>
    </subcellularLocation>
</comment>
<feature type="compositionally biased region" description="Basic and acidic residues" evidence="6">
    <location>
        <begin position="235"/>
        <end position="248"/>
    </location>
</feature>
<gene>
    <name evidence="8" type="ORF">VHEMI07282</name>
</gene>
<evidence type="ECO:0000256" key="2">
    <source>
        <dbReference type="ARBA" id="ARBA00005991"/>
    </source>
</evidence>
<feature type="compositionally biased region" description="Basic and acidic residues" evidence="6">
    <location>
        <begin position="257"/>
        <end position="287"/>
    </location>
</feature>
<keyword evidence="3" id="KW-0866">Nonsense-mediated mRNA decay</keyword>
<feature type="compositionally biased region" description="Basic residues" evidence="6">
    <location>
        <begin position="34"/>
        <end position="45"/>
    </location>
</feature>
<evidence type="ECO:0000256" key="1">
    <source>
        <dbReference type="ARBA" id="ARBA00004123"/>
    </source>
</evidence>
<evidence type="ECO:0000313" key="9">
    <source>
        <dbReference type="Proteomes" id="UP000039046"/>
    </source>
</evidence>
<accession>A0A0A1TL31</accession>
<dbReference type="PROSITE" id="PS50102">
    <property type="entry name" value="RRM"/>
    <property type="match status" value="1"/>
</dbReference>
<organism evidence="8 9">
    <name type="scientific">[Torrubiella] hemipterigena</name>
    <dbReference type="NCBI Taxonomy" id="1531966"/>
    <lineage>
        <taxon>Eukaryota</taxon>
        <taxon>Fungi</taxon>
        <taxon>Dikarya</taxon>
        <taxon>Ascomycota</taxon>
        <taxon>Pezizomycotina</taxon>
        <taxon>Sordariomycetes</taxon>
        <taxon>Hypocreomycetidae</taxon>
        <taxon>Hypocreales</taxon>
        <taxon>Clavicipitaceae</taxon>
        <taxon>Clavicipitaceae incertae sedis</taxon>
        <taxon>'Torrubiella' clade</taxon>
    </lineage>
</organism>
<keyword evidence="9" id="KW-1185">Reference proteome</keyword>
<feature type="compositionally biased region" description="Basic and acidic residues" evidence="6">
    <location>
        <begin position="582"/>
        <end position="596"/>
    </location>
</feature>
<name>A0A0A1TL31_9HYPO</name>
<feature type="compositionally biased region" description="Polar residues" evidence="6">
    <location>
        <begin position="396"/>
        <end position="406"/>
    </location>
</feature>
<dbReference type="STRING" id="1531966.A0A0A1TL31"/>
<keyword evidence="4" id="KW-0539">Nucleus</keyword>
<dbReference type="InterPro" id="IPR000504">
    <property type="entry name" value="RRM_dom"/>
</dbReference>
<dbReference type="SUPFAM" id="SSF54928">
    <property type="entry name" value="RNA-binding domain, RBD"/>
    <property type="match status" value="2"/>
</dbReference>
<proteinExistence type="inferred from homology"/>
<dbReference type="Proteomes" id="UP000039046">
    <property type="component" value="Unassembled WGS sequence"/>
</dbReference>
<dbReference type="CDD" id="cd12455">
    <property type="entry name" value="RRM_like_Smg4_UPF3"/>
    <property type="match status" value="1"/>
</dbReference>
<feature type="region of interest" description="Disordered" evidence="6">
    <location>
        <begin position="235"/>
        <end position="497"/>
    </location>
</feature>
<feature type="compositionally biased region" description="Low complexity" evidence="6">
    <location>
        <begin position="448"/>
        <end position="485"/>
    </location>
</feature>
<dbReference type="CDD" id="cd00590">
    <property type="entry name" value="RRM_SF"/>
    <property type="match status" value="1"/>
</dbReference>
<dbReference type="InterPro" id="IPR005120">
    <property type="entry name" value="UPF3_dom"/>
</dbReference>
<dbReference type="HOGENOM" id="CLU_018549_0_0_1"/>